<dbReference type="PROSITE" id="PS00455">
    <property type="entry name" value="AMP_BINDING"/>
    <property type="match status" value="1"/>
</dbReference>
<evidence type="ECO:0000256" key="1">
    <source>
        <dbReference type="ARBA" id="ARBA00022741"/>
    </source>
</evidence>
<dbReference type="PANTHER" id="PTHR43272">
    <property type="entry name" value="LONG-CHAIN-FATTY-ACID--COA LIGASE"/>
    <property type="match status" value="1"/>
</dbReference>
<organism evidence="4 5">
    <name type="scientific">Porphyridium purpureum</name>
    <name type="common">Red alga</name>
    <name type="synonym">Porphyridium cruentum</name>
    <dbReference type="NCBI Taxonomy" id="35688"/>
    <lineage>
        <taxon>Eukaryota</taxon>
        <taxon>Rhodophyta</taxon>
        <taxon>Bangiophyceae</taxon>
        <taxon>Porphyridiales</taxon>
        <taxon>Porphyridiaceae</taxon>
        <taxon>Porphyridium</taxon>
    </lineage>
</organism>
<keyword evidence="5" id="KW-1185">Reference proteome</keyword>
<dbReference type="OrthoDB" id="1700726at2759"/>
<keyword evidence="1" id="KW-0547">Nucleotide-binding</keyword>
<accession>A0A5J4Z5X2</accession>
<sequence length="668" mass="73202">MAASMARTYSRQRNAADKYADGQTPIRVSTLLDNEGGGHMLAESGGWTGELAIEKLHDVLRNAVSKYPDQPLFGVLDKTASQYSYSSFAEAYNRINRLMFAMKSQLGIKPGDKVGIFSKNCAEWQLVMLATNALGAIVVALYDNLPDEHIAFVANHSGVKVIFAGQSNFKKLGEVAESCENLECVVRLSAPPGSEESTAPLKMGSLNVLSMEQLEETCAKVTQEEVEKEIHAGSKEDLAQIMYTSGTTGDPKGAMITNGNMIAEIAGLAKFSSVARLNAGPGDISFSFLPLAHIFEQVVELAYMSVGCAIAFSSGNMKAFQKELALAAPTILPAVPRVLSRFESGVRAQVAKAGFVMKNVFEWALQKQLGYIKEGGTKNRSHLLDRFVFSSIKAKAMPRIRCFFSGAAPLPAETRSFLECVFISTVLEGFGATETTGGIAVTDPEYNVTGSVGYLLPVCEARLRDIPEMDYYGTDEPYPRGELLVRGSVITTGYYQDEKQTAENMTEDGFFCTGDVASFAENGVLRIVDRKKNITKLSHGDYVAIEKVENQYARSEYVGQLWVYGDSSRPHLIAVVVPSGQARKEIAGGDPEGFFLKEFASIHKQNNMQPAEKIPKLFVDMTEERDELGQVFTVENGCMTPSMKLKRPGLKKRYKEQIQALYAEKKEK</sequence>
<evidence type="ECO:0000313" key="5">
    <source>
        <dbReference type="Proteomes" id="UP000324585"/>
    </source>
</evidence>
<evidence type="ECO:0000313" key="4">
    <source>
        <dbReference type="EMBL" id="KAA8498640.1"/>
    </source>
</evidence>
<dbReference type="InterPro" id="IPR000873">
    <property type="entry name" value="AMP-dep_synth/lig_dom"/>
</dbReference>
<dbReference type="AlphaFoldDB" id="A0A5J4Z5X2"/>
<reference evidence="5" key="1">
    <citation type="journal article" date="2019" name="Nat. Commun.">
        <title>Expansion of phycobilisome linker gene families in mesophilic red algae.</title>
        <authorList>
            <person name="Lee J."/>
            <person name="Kim D."/>
            <person name="Bhattacharya D."/>
            <person name="Yoon H.S."/>
        </authorList>
    </citation>
    <scope>NUCLEOTIDE SEQUENCE [LARGE SCALE GENOMIC DNA]</scope>
    <source>
        <strain evidence="5">CCMP 1328</strain>
    </source>
</reference>
<dbReference type="GO" id="GO:0005783">
    <property type="term" value="C:endoplasmic reticulum"/>
    <property type="evidence" value="ECO:0007669"/>
    <property type="project" value="TreeGrafter"/>
</dbReference>
<feature type="domain" description="AMP-dependent synthetase/ligase" evidence="3">
    <location>
        <begin position="62"/>
        <end position="495"/>
    </location>
</feature>
<proteinExistence type="predicted"/>
<dbReference type="PANTHER" id="PTHR43272:SF33">
    <property type="entry name" value="AMP-BINDING DOMAIN-CONTAINING PROTEIN-RELATED"/>
    <property type="match status" value="1"/>
</dbReference>
<dbReference type="Proteomes" id="UP000324585">
    <property type="component" value="Unassembled WGS sequence"/>
</dbReference>
<keyword evidence="2" id="KW-0067">ATP-binding</keyword>
<dbReference type="InterPro" id="IPR020845">
    <property type="entry name" value="AMP-binding_CS"/>
</dbReference>
<dbReference type="Pfam" id="PF00501">
    <property type="entry name" value="AMP-binding"/>
    <property type="match status" value="1"/>
</dbReference>
<name>A0A5J4Z5X2_PORPP</name>
<evidence type="ECO:0000259" key="3">
    <source>
        <dbReference type="Pfam" id="PF00501"/>
    </source>
</evidence>
<protein>
    <submittedName>
        <fullName evidence="4">Long chain acyl-CoA synthetase 4</fullName>
    </submittedName>
</protein>
<comment type="caution">
    <text evidence="4">The sequence shown here is derived from an EMBL/GenBank/DDBJ whole genome shotgun (WGS) entry which is preliminary data.</text>
</comment>
<dbReference type="OMA" id="LPYKSYW"/>
<dbReference type="GO" id="GO:0004467">
    <property type="term" value="F:long-chain fatty acid-CoA ligase activity"/>
    <property type="evidence" value="ECO:0007669"/>
    <property type="project" value="TreeGrafter"/>
</dbReference>
<dbReference type="SUPFAM" id="SSF56801">
    <property type="entry name" value="Acetyl-CoA synthetase-like"/>
    <property type="match status" value="1"/>
</dbReference>
<evidence type="ECO:0000256" key="2">
    <source>
        <dbReference type="ARBA" id="ARBA00022840"/>
    </source>
</evidence>
<dbReference type="GO" id="GO:0005524">
    <property type="term" value="F:ATP binding"/>
    <property type="evidence" value="ECO:0007669"/>
    <property type="project" value="UniProtKB-KW"/>
</dbReference>
<dbReference type="InterPro" id="IPR042099">
    <property type="entry name" value="ANL_N_sf"/>
</dbReference>
<dbReference type="GO" id="GO:0016020">
    <property type="term" value="C:membrane"/>
    <property type="evidence" value="ECO:0007669"/>
    <property type="project" value="TreeGrafter"/>
</dbReference>
<dbReference type="EMBL" id="VRMN01000001">
    <property type="protein sequence ID" value="KAA8498640.1"/>
    <property type="molecule type" value="Genomic_DNA"/>
</dbReference>
<gene>
    <name evidence="4" type="ORF">FVE85_6225</name>
</gene>
<dbReference type="Gene3D" id="3.40.50.12780">
    <property type="entry name" value="N-terminal domain of ligase-like"/>
    <property type="match status" value="1"/>
</dbReference>